<dbReference type="EMBL" id="CADCWO010000177">
    <property type="protein sequence ID" value="CAA9582538.1"/>
    <property type="molecule type" value="Genomic_DNA"/>
</dbReference>
<name>A0A6J4VMV1_9CYAN</name>
<gene>
    <name evidence="1" type="ORF">AVDCRST_MAG81-3156</name>
</gene>
<accession>A0A6J4VMV1</accession>
<protein>
    <submittedName>
        <fullName evidence="1">Uncharacterized protein</fullName>
    </submittedName>
</protein>
<dbReference type="AlphaFoldDB" id="A0A6J4VMV1"/>
<proteinExistence type="predicted"/>
<evidence type="ECO:0000313" key="1">
    <source>
        <dbReference type="EMBL" id="CAA9582538.1"/>
    </source>
</evidence>
<organism evidence="1">
    <name type="scientific">uncultured Synechococcales cyanobacterium</name>
    <dbReference type="NCBI Taxonomy" id="1936017"/>
    <lineage>
        <taxon>Bacteria</taxon>
        <taxon>Bacillati</taxon>
        <taxon>Cyanobacteriota</taxon>
        <taxon>Cyanophyceae</taxon>
        <taxon>Synechococcales</taxon>
        <taxon>environmental samples</taxon>
    </lineage>
</organism>
<sequence length="60" mass="7038">MIHKLSYYSTKPEDEDTLDRIAPQLWRLPQDQQVAVAISAMYEAYKPDAISFDYDRCPSR</sequence>
<reference evidence="1" key="1">
    <citation type="submission" date="2020-02" db="EMBL/GenBank/DDBJ databases">
        <authorList>
            <person name="Meier V. D."/>
        </authorList>
    </citation>
    <scope>NUCLEOTIDE SEQUENCE</scope>
    <source>
        <strain evidence="1">AVDCRST_MAG81</strain>
    </source>
</reference>